<evidence type="ECO:0000259" key="3">
    <source>
        <dbReference type="Pfam" id="PF12697"/>
    </source>
</evidence>
<evidence type="ECO:0000256" key="2">
    <source>
        <dbReference type="ARBA" id="ARBA00022801"/>
    </source>
</evidence>
<feature type="non-terminal residue" evidence="4">
    <location>
        <position position="1"/>
    </location>
</feature>
<evidence type="ECO:0000313" key="5">
    <source>
        <dbReference type="Proteomes" id="UP001431209"/>
    </source>
</evidence>
<dbReference type="PRINTS" id="PR00412">
    <property type="entry name" value="EPOXHYDRLASE"/>
</dbReference>
<accession>A0AAW2Z8A1</accession>
<dbReference type="PANTHER" id="PTHR46118">
    <property type="entry name" value="PROTEIN ABHD11"/>
    <property type="match status" value="1"/>
</dbReference>
<keyword evidence="5" id="KW-1185">Reference proteome</keyword>
<feature type="domain" description="AB hydrolase-1" evidence="3">
    <location>
        <begin position="34"/>
        <end position="285"/>
    </location>
</feature>
<dbReference type="AlphaFoldDB" id="A0AAW2Z8A1"/>
<dbReference type="Pfam" id="PF12697">
    <property type="entry name" value="Abhydrolase_6"/>
    <property type="match status" value="1"/>
</dbReference>
<gene>
    <name evidence="4" type="ORF">AKO1_003151</name>
</gene>
<dbReference type="Gene3D" id="3.40.50.1820">
    <property type="entry name" value="alpha/beta hydrolase"/>
    <property type="match status" value="1"/>
</dbReference>
<evidence type="ECO:0000256" key="1">
    <source>
        <dbReference type="ARBA" id="ARBA00008645"/>
    </source>
</evidence>
<dbReference type="GO" id="GO:0016787">
    <property type="term" value="F:hydrolase activity"/>
    <property type="evidence" value="ECO:0007669"/>
    <property type="project" value="UniProtKB-KW"/>
</dbReference>
<keyword evidence="2" id="KW-0378">Hydrolase</keyword>
<dbReference type="PANTHER" id="PTHR46118:SF4">
    <property type="entry name" value="PROTEIN ABHD11"/>
    <property type="match status" value="1"/>
</dbReference>
<name>A0AAW2Z8A1_9EUKA</name>
<dbReference type="EMBL" id="JAOPGA020001151">
    <property type="protein sequence ID" value="KAL0485584.1"/>
    <property type="molecule type" value="Genomic_DNA"/>
</dbReference>
<dbReference type="InterPro" id="IPR029058">
    <property type="entry name" value="AB_hydrolase_fold"/>
</dbReference>
<dbReference type="InterPro" id="IPR000639">
    <property type="entry name" value="Epox_hydrolase-like"/>
</dbReference>
<proteinExistence type="inferred from homology"/>
<protein>
    <recommendedName>
        <fullName evidence="3">AB hydrolase-1 domain-containing protein</fullName>
    </recommendedName>
</protein>
<dbReference type="PRINTS" id="PR00111">
    <property type="entry name" value="ABHYDROLASE"/>
</dbReference>
<comment type="similarity">
    <text evidence="1">Belongs to the AB hydrolase superfamily.</text>
</comment>
<dbReference type="Proteomes" id="UP001431209">
    <property type="component" value="Unassembled WGS sequence"/>
</dbReference>
<evidence type="ECO:0000313" key="4">
    <source>
        <dbReference type="EMBL" id="KAL0485584.1"/>
    </source>
</evidence>
<dbReference type="SUPFAM" id="SSF53474">
    <property type="entry name" value="alpha/beta-Hydrolases"/>
    <property type="match status" value="1"/>
</dbReference>
<organism evidence="4 5">
    <name type="scientific">Acrasis kona</name>
    <dbReference type="NCBI Taxonomy" id="1008807"/>
    <lineage>
        <taxon>Eukaryota</taxon>
        <taxon>Discoba</taxon>
        <taxon>Heterolobosea</taxon>
        <taxon>Tetramitia</taxon>
        <taxon>Eutetramitia</taxon>
        <taxon>Acrasidae</taxon>
        <taxon>Acrasis</taxon>
    </lineage>
</organism>
<reference evidence="4 5" key="1">
    <citation type="submission" date="2024-03" db="EMBL/GenBank/DDBJ databases">
        <title>The Acrasis kona genome and developmental transcriptomes reveal deep origins of eukaryotic multicellular pathways.</title>
        <authorList>
            <person name="Sheikh S."/>
            <person name="Fu C.-J."/>
            <person name="Brown M.W."/>
            <person name="Baldauf S.L."/>
        </authorList>
    </citation>
    <scope>NUCLEOTIDE SEQUENCE [LARGE SCALE GENOMIC DNA]</scope>
    <source>
        <strain evidence="4 5">ATCC MYA-3509</strain>
    </source>
</reference>
<dbReference type="InterPro" id="IPR000073">
    <property type="entry name" value="AB_hydrolase_1"/>
</dbReference>
<sequence>PLERYNVNILAEGWKNIHYSEHFWSGEDSPKSCIICLHGSYQTCHTWDDFSDQLFERTKSYRLICPDLRGHGDSDHFETYNLEDYVQDLVELIKCISNTYGGEEIIIIGMSLGGLVTLSSLIGELQVCPTHIVIVDITPDQLQTGAESIQAAVKESQILDSFEAFVEWAHKYNPNRSIESLKSRLEHSLKQLPDGKWTWKYDPKISVSRTGTQGEILKNNMWQKLHKISTKTKNVLILRGELSQIAQEESFVRMKNILDGAGCNVQVKTINNAGHSIQGDNPVEFTNQVLQFITERRSRI</sequence>
<comment type="caution">
    <text evidence="4">The sequence shown here is derived from an EMBL/GenBank/DDBJ whole genome shotgun (WGS) entry which is preliminary data.</text>
</comment>